<name>A0ABQ5SDF2_9CHLO</name>
<dbReference type="SUPFAM" id="SSF56112">
    <property type="entry name" value="Protein kinase-like (PK-like)"/>
    <property type="match status" value="1"/>
</dbReference>
<evidence type="ECO:0000313" key="5">
    <source>
        <dbReference type="Proteomes" id="UP001165090"/>
    </source>
</evidence>
<keyword evidence="1" id="KW-0547">Nucleotide-binding</keyword>
<reference evidence="4 5" key="1">
    <citation type="journal article" date="2023" name="IScience">
        <title>Expanded male sex-determining region conserved during the evolution of homothallism in the green alga Volvox.</title>
        <authorList>
            <person name="Yamamoto K."/>
            <person name="Matsuzaki R."/>
            <person name="Mahakham W."/>
            <person name="Heman W."/>
            <person name="Sekimoto H."/>
            <person name="Kawachi M."/>
            <person name="Minakuchi Y."/>
            <person name="Toyoda A."/>
            <person name="Nozaki H."/>
        </authorList>
    </citation>
    <scope>NUCLEOTIDE SEQUENCE [LARGE SCALE GENOMIC DNA]</scope>
    <source>
        <strain evidence="4 5">NIES-4468</strain>
    </source>
</reference>
<gene>
    <name evidence="4" type="ORF">VaNZ11_012067</name>
</gene>
<accession>A0ABQ5SDF2</accession>
<keyword evidence="2" id="KW-0067">ATP-binding</keyword>
<dbReference type="SMART" id="SM00220">
    <property type="entry name" value="S_TKc"/>
    <property type="match status" value="1"/>
</dbReference>
<dbReference type="PANTHER" id="PTHR24055">
    <property type="entry name" value="MITOGEN-ACTIVATED PROTEIN KINASE"/>
    <property type="match status" value="1"/>
</dbReference>
<feature type="non-terminal residue" evidence="4">
    <location>
        <position position="196"/>
    </location>
</feature>
<dbReference type="Proteomes" id="UP001165090">
    <property type="component" value="Unassembled WGS sequence"/>
</dbReference>
<dbReference type="InterPro" id="IPR008271">
    <property type="entry name" value="Ser/Thr_kinase_AS"/>
</dbReference>
<dbReference type="PROSITE" id="PS50011">
    <property type="entry name" value="PROTEIN_KINASE_DOM"/>
    <property type="match status" value="1"/>
</dbReference>
<proteinExistence type="predicted"/>
<evidence type="ECO:0000256" key="1">
    <source>
        <dbReference type="ARBA" id="ARBA00022741"/>
    </source>
</evidence>
<comment type="caution">
    <text evidence="4">The sequence shown here is derived from an EMBL/GenBank/DDBJ whole genome shotgun (WGS) entry which is preliminary data.</text>
</comment>
<feature type="domain" description="Protein kinase" evidence="3">
    <location>
        <begin position="37"/>
        <end position="196"/>
    </location>
</feature>
<organism evidence="4 5">
    <name type="scientific">Volvox africanus</name>
    <dbReference type="NCBI Taxonomy" id="51714"/>
    <lineage>
        <taxon>Eukaryota</taxon>
        <taxon>Viridiplantae</taxon>
        <taxon>Chlorophyta</taxon>
        <taxon>core chlorophytes</taxon>
        <taxon>Chlorophyceae</taxon>
        <taxon>CS clade</taxon>
        <taxon>Chlamydomonadales</taxon>
        <taxon>Volvocaceae</taxon>
        <taxon>Volvox</taxon>
    </lineage>
</organism>
<dbReference type="Gene3D" id="1.10.510.10">
    <property type="entry name" value="Transferase(Phosphotransferase) domain 1"/>
    <property type="match status" value="1"/>
</dbReference>
<keyword evidence="5" id="KW-1185">Reference proteome</keyword>
<dbReference type="EMBL" id="BSDZ01000079">
    <property type="protein sequence ID" value="GLI67814.1"/>
    <property type="molecule type" value="Genomic_DNA"/>
</dbReference>
<dbReference type="InterPro" id="IPR011009">
    <property type="entry name" value="Kinase-like_dom_sf"/>
</dbReference>
<dbReference type="PROSITE" id="PS00108">
    <property type="entry name" value="PROTEIN_KINASE_ST"/>
    <property type="match status" value="1"/>
</dbReference>
<evidence type="ECO:0000259" key="3">
    <source>
        <dbReference type="PROSITE" id="PS50011"/>
    </source>
</evidence>
<dbReference type="InterPro" id="IPR050117">
    <property type="entry name" value="MAPK"/>
</dbReference>
<dbReference type="InterPro" id="IPR000719">
    <property type="entry name" value="Prot_kinase_dom"/>
</dbReference>
<dbReference type="Gene3D" id="3.30.200.20">
    <property type="entry name" value="Phosphorylase Kinase, domain 1"/>
    <property type="match status" value="1"/>
</dbReference>
<dbReference type="Pfam" id="PF00069">
    <property type="entry name" value="Pkinase"/>
    <property type="match status" value="1"/>
</dbReference>
<protein>
    <recommendedName>
        <fullName evidence="3">Protein kinase domain-containing protein</fullName>
    </recommendedName>
</protein>
<evidence type="ECO:0000313" key="4">
    <source>
        <dbReference type="EMBL" id="GLI67814.1"/>
    </source>
</evidence>
<sequence length="196" mass="22539">MCPRNKAKYTDAICRRLTHVYPDLSVSGIDEWRITSMWQLWAKVKGAYGFVWKCLERATGRHVAIKGFKQAHEEPEIMRLAVREARVLQTLKHPAIIQLLEAFKSKSGRVYMVFPYGGLSAYQELEKHPDGFPDAQLKLLVWQLLQALVYLHRRKVVHRDIKPGNILVSEHGELKLCDFGFARTTNSGPRGVERLT</sequence>
<evidence type="ECO:0000256" key="2">
    <source>
        <dbReference type="ARBA" id="ARBA00022840"/>
    </source>
</evidence>